<dbReference type="EMBL" id="MTSL01000046">
    <property type="protein sequence ID" value="PJF19712.1"/>
    <property type="molecule type" value="Genomic_DNA"/>
</dbReference>
<comment type="caution">
    <text evidence="1">The sequence shown here is derived from an EMBL/GenBank/DDBJ whole genome shotgun (WGS) entry which is preliminary data.</text>
</comment>
<evidence type="ECO:0000313" key="2">
    <source>
        <dbReference type="Proteomes" id="UP000240830"/>
    </source>
</evidence>
<dbReference type="Proteomes" id="UP000240830">
    <property type="component" value="Unassembled WGS sequence"/>
</dbReference>
<dbReference type="AlphaFoldDB" id="A0A2H9TPP8"/>
<gene>
    <name evidence="1" type="ORF">PSACC_00473</name>
</gene>
<feature type="non-terminal residue" evidence="1">
    <location>
        <position position="1178"/>
    </location>
</feature>
<proteinExistence type="predicted"/>
<keyword evidence="2" id="KW-1185">Reference proteome</keyword>
<dbReference type="STRING" id="1246581.A0A2H9TPP8"/>
<sequence length="1178" mass="130701">MSFFALNTDSGDSQYAELRTEFEQVLETCRTDIDSAWKRLSSLLDGELFSAGLAVQPSLRELQRSCLALAYDVGRKVEPTGLVGLSLETVEWFPNEALFWANLADSLNGGYRELVAKRLALKKYTELVPFDRKRKLELDGLGRAIGRTENPMQIPNTMDYTDALKTEPKRAVKIQIELDDGARLGDTIDKICAAAEDALELVPKRRINSHGEDYKAGLVTPVELLFLQNNIPSPMVVEEAELIDDSTLMLSQAGSINNIQDYSQVSTRSRRLRGREQNSSDNRMTIKELVTKLMEIFATLPVEGVCKDALQRAADLQRSGGNSNDSGVQQYEKGVDPRVHSWEALSFSNLGELLQSLASFVLDLVGDEFWSESLASSMLRLARILSTQVEYVLQGANVKVLLWLAESMSIIDPKAPGLNQMIDYLAHCVHVPNVPIPHALRYIWLQYCLTRDVRMLQKLEAVLLSHPLSVPVLGSMTGKACTVINRERISHEALCLKQAACLESAMDKLDSMDGKEWLRDNIDDTSEWLSTSFAVKEFCKLALLISKTASDDSVVINSLLIGVTKCIYTEDPQLTAYLEELCHYPKAFLALTCDAELLEKLANLNHSAEFILCVFSVLDCYSIGSLHPDLALLLWRDFVSPDKAHLKHPKFLTAARALTGSSTTRSSQILKYCALRTIVGAPYLDIHDDIGLAKLLGDDSMQDGRNTIDCTVELFHLANDLVDWELIEAAKALPFLEFICESLKGEFDRHSDLLLAKSTLLSFLKNPNGGQTYSPGHLASLQSPIIAALCQALSIKGPAQKKILTGRKRTIDSIAPLRAEAIIRIVLESDPENRSELFWHLGSLFDNELHLWIAKDASWLLEKSAHLEQLSLGAFISWRTALLECQHVDTVHFTKFIQLMTSIVEGSLSYFATAKVRRLAASALYNVTVKRDEPDWKSFYAKGLVAGWCNKGPALVITLMIKSLQRYQTGDSHNPDIIYSLSHRIVSGLLALIDGNDSVANSPSASHLSSNQVLASRLLAAFLEVSTDCQPPGEGSLRDQLLQLVQQIGKLDKKRVHHSHLYTLARYSSTWSDIKASWGKLIPALVKPKSSQLVAVWHCDLDYPGDHLYYSERYIREGATAIAAASGHAVERATALAILIGRVATAVNLFVKRRSLLIELKNALGQVALVEQNSLAEF</sequence>
<reference evidence="1 2" key="1">
    <citation type="submission" date="2016-10" db="EMBL/GenBank/DDBJ databases">
        <title>The genome of Paramicrosporidium saccamoebae is the missing link in understanding Cryptomycota and Microsporidia evolution.</title>
        <authorList>
            <person name="Quandt C.A."/>
            <person name="Beaudet D."/>
            <person name="Corsaro D."/>
            <person name="Michel R."/>
            <person name="Corradi N."/>
            <person name="James T."/>
        </authorList>
    </citation>
    <scope>NUCLEOTIDE SEQUENCE [LARGE SCALE GENOMIC DNA]</scope>
    <source>
        <strain evidence="1 2">KSL3</strain>
    </source>
</reference>
<organism evidence="1 2">
    <name type="scientific">Paramicrosporidium saccamoebae</name>
    <dbReference type="NCBI Taxonomy" id="1246581"/>
    <lineage>
        <taxon>Eukaryota</taxon>
        <taxon>Fungi</taxon>
        <taxon>Fungi incertae sedis</taxon>
        <taxon>Cryptomycota</taxon>
        <taxon>Cryptomycota incertae sedis</taxon>
        <taxon>Paramicrosporidium</taxon>
    </lineage>
</organism>
<accession>A0A2H9TPP8</accession>
<name>A0A2H9TPP8_9FUNG</name>
<protein>
    <submittedName>
        <fullName evidence="1">Uncharacterized protein</fullName>
    </submittedName>
</protein>
<evidence type="ECO:0000313" key="1">
    <source>
        <dbReference type="EMBL" id="PJF19712.1"/>
    </source>
</evidence>